<evidence type="ECO:0000256" key="5">
    <source>
        <dbReference type="ARBA" id="ARBA00022723"/>
    </source>
</evidence>
<name>A0A1G7CKK0_9FLAO</name>
<evidence type="ECO:0000256" key="8">
    <source>
        <dbReference type="ARBA" id="ARBA00031306"/>
    </source>
</evidence>
<feature type="binding site" evidence="11">
    <location>
        <position position="286"/>
    </location>
    <ligand>
        <name>Mg(2+)</name>
        <dbReference type="ChEBI" id="CHEBI:18420"/>
    </ligand>
</feature>
<evidence type="ECO:0000256" key="7">
    <source>
        <dbReference type="ARBA" id="ARBA00022842"/>
    </source>
</evidence>
<dbReference type="SUPFAM" id="SSF143631">
    <property type="entry name" value="ApbE-like"/>
    <property type="match status" value="1"/>
</dbReference>
<dbReference type="PIRSF" id="PIRSF006268">
    <property type="entry name" value="ApbE"/>
    <property type="match status" value="1"/>
</dbReference>
<keyword evidence="6 10" id="KW-0274">FAD</keyword>
<dbReference type="InterPro" id="IPR024932">
    <property type="entry name" value="ApbE"/>
</dbReference>
<keyword evidence="12" id="KW-0449">Lipoprotein</keyword>
<dbReference type="Pfam" id="PF02424">
    <property type="entry name" value="ApbE"/>
    <property type="match status" value="1"/>
</dbReference>
<dbReference type="Gene3D" id="3.10.520.10">
    <property type="entry name" value="ApbE-like domains"/>
    <property type="match status" value="1"/>
</dbReference>
<comment type="catalytic activity">
    <reaction evidence="9 10">
        <text>L-threonyl-[protein] + FAD = FMN-L-threonyl-[protein] + AMP + H(+)</text>
        <dbReference type="Rhea" id="RHEA:36847"/>
        <dbReference type="Rhea" id="RHEA-COMP:11060"/>
        <dbReference type="Rhea" id="RHEA-COMP:11061"/>
        <dbReference type="ChEBI" id="CHEBI:15378"/>
        <dbReference type="ChEBI" id="CHEBI:30013"/>
        <dbReference type="ChEBI" id="CHEBI:57692"/>
        <dbReference type="ChEBI" id="CHEBI:74257"/>
        <dbReference type="ChEBI" id="CHEBI:456215"/>
        <dbReference type="EC" id="2.7.1.180"/>
    </reaction>
</comment>
<dbReference type="GO" id="GO:0046872">
    <property type="term" value="F:metal ion binding"/>
    <property type="evidence" value="ECO:0007669"/>
    <property type="project" value="UniProtKB-UniRule"/>
</dbReference>
<gene>
    <name evidence="12" type="ORF">SAMN05421544_10884</name>
</gene>
<evidence type="ECO:0000256" key="11">
    <source>
        <dbReference type="PIRSR" id="PIRSR006268-2"/>
    </source>
</evidence>
<keyword evidence="5 10" id="KW-0479">Metal-binding</keyword>
<keyword evidence="13" id="KW-1185">Reference proteome</keyword>
<proteinExistence type="inferred from homology"/>
<dbReference type="AlphaFoldDB" id="A0A1G7CKK0"/>
<dbReference type="EMBL" id="FNAS01000008">
    <property type="protein sequence ID" value="SDE39888.1"/>
    <property type="molecule type" value="Genomic_DNA"/>
</dbReference>
<evidence type="ECO:0000256" key="1">
    <source>
        <dbReference type="ARBA" id="ARBA00011955"/>
    </source>
</evidence>
<sequence>MMKKWILLFCVLSGISFLHAQVLRHRTVALMGSRFDISIVDKDSLSAEKDIDEVVAEIDRIENLISEWRPNTQISEVNRNAGITPVKVDREVFDLTKRGIYFSKISGGAFDISIAAMDKIWKFDGSMQEMPADSSIRKSVARVGYENIVLDSANCTIFLKKKGMKIGFGSIGKGYAADRGKALMLKKGIKAGIVNASGDMSVWGLSPKGRLWRIGITDPFHPSEYIDIITLDNESMVTSGDYEKYAVINGKRYAHIINPKTGYPSHGLTSATVKGPSAEFANGLSTSVMVLGAKKGKKLMKRFPNYQYYLITDKEKIIKSKGWESVKRK</sequence>
<evidence type="ECO:0000256" key="3">
    <source>
        <dbReference type="ARBA" id="ARBA00022630"/>
    </source>
</evidence>
<feature type="binding site" evidence="11">
    <location>
        <position position="170"/>
    </location>
    <ligand>
        <name>Mg(2+)</name>
        <dbReference type="ChEBI" id="CHEBI:18420"/>
    </ligand>
</feature>
<keyword evidence="7 10" id="KW-0460">Magnesium</keyword>
<dbReference type="GO" id="GO:0016740">
    <property type="term" value="F:transferase activity"/>
    <property type="evidence" value="ECO:0007669"/>
    <property type="project" value="UniProtKB-UniRule"/>
</dbReference>
<evidence type="ECO:0000256" key="6">
    <source>
        <dbReference type="ARBA" id="ARBA00022827"/>
    </source>
</evidence>
<keyword evidence="4 10" id="KW-0808">Transferase</keyword>
<dbReference type="EC" id="2.7.1.180" evidence="1 10"/>
<dbReference type="PANTHER" id="PTHR30040">
    <property type="entry name" value="THIAMINE BIOSYNTHESIS LIPOPROTEIN APBE"/>
    <property type="match status" value="1"/>
</dbReference>
<dbReference type="STRING" id="1071918.SAMN05421544_10884"/>
<evidence type="ECO:0000256" key="10">
    <source>
        <dbReference type="PIRNR" id="PIRNR006268"/>
    </source>
</evidence>
<evidence type="ECO:0000313" key="13">
    <source>
        <dbReference type="Proteomes" id="UP000198517"/>
    </source>
</evidence>
<protein>
    <recommendedName>
        <fullName evidence="2 10">FAD:protein FMN transferase</fullName>
        <ecNumber evidence="1 10">2.7.1.180</ecNumber>
    </recommendedName>
    <alternativeName>
        <fullName evidence="8 10">Flavin transferase</fullName>
    </alternativeName>
</protein>
<reference evidence="12 13" key="1">
    <citation type="submission" date="2016-10" db="EMBL/GenBank/DDBJ databases">
        <authorList>
            <person name="de Groot N.N."/>
        </authorList>
    </citation>
    <scope>NUCLEOTIDE SEQUENCE [LARGE SCALE GENOMIC DNA]</scope>
    <source>
        <strain evidence="12 13">DSM 24015</strain>
    </source>
</reference>
<keyword evidence="3 10" id="KW-0285">Flavoprotein</keyword>
<evidence type="ECO:0000256" key="2">
    <source>
        <dbReference type="ARBA" id="ARBA00016337"/>
    </source>
</evidence>
<dbReference type="InterPro" id="IPR003374">
    <property type="entry name" value="ApbE-like_sf"/>
</dbReference>
<comment type="cofactor">
    <cofactor evidence="11">
        <name>Mg(2+)</name>
        <dbReference type="ChEBI" id="CHEBI:18420"/>
    </cofactor>
    <cofactor evidence="11">
        <name>Mn(2+)</name>
        <dbReference type="ChEBI" id="CHEBI:29035"/>
    </cofactor>
    <text evidence="11">Magnesium. Can also use manganese.</text>
</comment>
<dbReference type="PANTHER" id="PTHR30040:SF2">
    <property type="entry name" value="FAD:PROTEIN FMN TRANSFERASE"/>
    <property type="match status" value="1"/>
</dbReference>
<comment type="similarity">
    <text evidence="10">Belongs to the ApbE family.</text>
</comment>
<evidence type="ECO:0000313" key="12">
    <source>
        <dbReference type="EMBL" id="SDE39888.1"/>
    </source>
</evidence>
<evidence type="ECO:0000256" key="9">
    <source>
        <dbReference type="ARBA" id="ARBA00048540"/>
    </source>
</evidence>
<organism evidence="12 13">
    <name type="scientific">Riemerella columbipharyngis</name>
    <dbReference type="NCBI Taxonomy" id="1071918"/>
    <lineage>
        <taxon>Bacteria</taxon>
        <taxon>Pseudomonadati</taxon>
        <taxon>Bacteroidota</taxon>
        <taxon>Flavobacteriia</taxon>
        <taxon>Flavobacteriales</taxon>
        <taxon>Weeksellaceae</taxon>
        <taxon>Riemerella</taxon>
    </lineage>
</organism>
<dbReference type="Proteomes" id="UP000198517">
    <property type="component" value="Unassembled WGS sequence"/>
</dbReference>
<evidence type="ECO:0000256" key="4">
    <source>
        <dbReference type="ARBA" id="ARBA00022679"/>
    </source>
</evidence>
<accession>A0A1G7CKK0</accession>